<dbReference type="AlphaFoldDB" id="A0A918GZL8"/>
<gene>
    <name evidence="1" type="ORF">GCM10014713_14360</name>
</gene>
<evidence type="ECO:0000313" key="2">
    <source>
        <dbReference type="Proteomes" id="UP000619486"/>
    </source>
</evidence>
<reference evidence="1" key="1">
    <citation type="journal article" date="2014" name="Int. J. Syst. Evol. Microbiol.">
        <title>Complete genome sequence of Corynebacterium casei LMG S-19264T (=DSM 44701T), isolated from a smear-ripened cheese.</title>
        <authorList>
            <consortium name="US DOE Joint Genome Institute (JGI-PGF)"/>
            <person name="Walter F."/>
            <person name="Albersmeier A."/>
            <person name="Kalinowski J."/>
            <person name="Ruckert C."/>
        </authorList>
    </citation>
    <scope>NUCLEOTIDE SEQUENCE</scope>
    <source>
        <strain evidence="1">JCM 3172</strain>
    </source>
</reference>
<protein>
    <submittedName>
        <fullName evidence="1">Uncharacterized protein</fullName>
    </submittedName>
</protein>
<sequence length="71" mass="7497">MSSPRLPRRTPGATNPQYEAAVAAYAETDAGPPSERCHLPRAAEAFRTEHADPATWNSGQCDAFLGLGGAQ</sequence>
<name>A0A918GZL8_9ACTN</name>
<proteinExistence type="predicted"/>
<accession>A0A918GZL8</accession>
<comment type="caution">
    <text evidence="1">The sequence shown here is derived from an EMBL/GenBank/DDBJ whole genome shotgun (WGS) entry which is preliminary data.</text>
</comment>
<evidence type="ECO:0000313" key="1">
    <source>
        <dbReference type="EMBL" id="GGT22428.1"/>
    </source>
</evidence>
<reference evidence="1" key="2">
    <citation type="submission" date="2020-09" db="EMBL/GenBank/DDBJ databases">
        <authorList>
            <person name="Sun Q."/>
            <person name="Ohkuma M."/>
        </authorList>
    </citation>
    <scope>NUCLEOTIDE SEQUENCE</scope>
    <source>
        <strain evidence="1">JCM 3172</strain>
    </source>
</reference>
<keyword evidence="2" id="KW-1185">Reference proteome</keyword>
<organism evidence="1 2">
    <name type="scientific">Streptomyces purpureus</name>
    <dbReference type="NCBI Taxonomy" id="1951"/>
    <lineage>
        <taxon>Bacteria</taxon>
        <taxon>Bacillati</taxon>
        <taxon>Actinomycetota</taxon>
        <taxon>Actinomycetes</taxon>
        <taxon>Kitasatosporales</taxon>
        <taxon>Streptomycetaceae</taxon>
        <taxon>Streptomyces</taxon>
    </lineage>
</organism>
<dbReference type="EMBL" id="BMQQ01000003">
    <property type="protein sequence ID" value="GGT22428.1"/>
    <property type="molecule type" value="Genomic_DNA"/>
</dbReference>
<dbReference type="Proteomes" id="UP000619486">
    <property type="component" value="Unassembled WGS sequence"/>
</dbReference>